<evidence type="ECO:0000313" key="3">
    <source>
        <dbReference type="Proteomes" id="UP000824260"/>
    </source>
</evidence>
<accession>A0A9D0ZKN0</accession>
<keyword evidence="1" id="KW-0732">Signal</keyword>
<dbReference type="Proteomes" id="UP000824260">
    <property type="component" value="Unassembled WGS sequence"/>
</dbReference>
<name>A0A9D0ZKN0_9FIRM</name>
<proteinExistence type="predicted"/>
<gene>
    <name evidence="2" type="ORF">IAA52_04295</name>
</gene>
<evidence type="ECO:0008006" key="4">
    <source>
        <dbReference type="Google" id="ProtNLM"/>
    </source>
</evidence>
<feature type="signal peptide" evidence="1">
    <location>
        <begin position="1"/>
        <end position="23"/>
    </location>
</feature>
<dbReference type="EMBL" id="DVFZ01000045">
    <property type="protein sequence ID" value="HIQ82302.1"/>
    <property type="molecule type" value="Genomic_DNA"/>
</dbReference>
<feature type="chain" id="PRO_5038932718" description="Lipoprotein" evidence="1">
    <location>
        <begin position="24"/>
        <end position="143"/>
    </location>
</feature>
<reference evidence="2" key="1">
    <citation type="submission" date="2020-10" db="EMBL/GenBank/DDBJ databases">
        <authorList>
            <person name="Gilroy R."/>
        </authorList>
    </citation>
    <scope>NUCLEOTIDE SEQUENCE</scope>
    <source>
        <strain evidence="2">ChiSjej6B24-2974</strain>
    </source>
</reference>
<protein>
    <recommendedName>
        <fullName evidence="4">Lipoprotein</fullName>
    </recommendedName>
</protein>
<evidence type="ECO:0000313" key="2">
    <source>
        <dbReference type="EMBL" id="HIQ82302.1"/>
    </source>
</evidence>
<reference evidence="2" key="2">
    <citation type="journal article" date="2021" name="PeerJ">
        <title>Extensive microbial diversity within the chicken gut microbiome revealed by metagenomics and culture.</title>
        <authorList>
            <person name="Gilroy R."/>
            <person name="Ravi A."/>
            <person name="Getino M."/>
            <person name="Pursley I."/>
            <person name="Horton D.L."/>
            <person name="Alikhan N.F."/>
            <person name="Baker D."/>
            <person name="Gharbi K."/>
            <person name="Hall N."/>
            <person name="Watson M."/>
            <person name="Adriaenssens E.M."/>
            <person name="Foster-Nyarko E."/>
            <person name="Jarju S."/>
            <person name="Secka A."/>
            <person name="Antonio M."/>
            <person name="Oren A."/>
            <person name="Chaudhuri R.R."/>
            <person name="La Ragione R."/>
            <person name="Hildebrand F."/>
            <person name="Pallen M.J."/>
        </authorList>
    </citation>
    <scope>NUCLEOTIDE SEQUENCE</scope>
    <source>
        <strain evidence="2">ChiSjej6B24-2974</strain>
    </source>
</reference>
<evidence type="ECO:0000256" key="1">
    <source>
        <dbReference type="SAM" id="SignalP"/>
    </source>
</evidence>
<comment type="caution">
    <text evidence="2">The sequence shown here is derived from an EMBL/GenBank/DDBJ whole genome shotgun (WGS) entry which is preliminary data.</text>
</comment>
<dbReference type="AlphaFoldDB" id="A0A9D0ZKN0"/>
<sequence>MRKGIFAALLLALALCLTACAGANETAEADSFTIRLACESEGVYQVFYTYYIGGEERGMGGVADLDGAALSADAPVEFPLLKEYFEDGDGLSAFSIDFSPYGEGDTVEMGTTAPLEFPVSWGGTYTVVLSGDRENGFTAELAS</sequence>
<organism evidence="2 3">
    <name type="scientific">Candidatus Pullichristensenella stercorigallinarum</name>
    <dbReference type="NCBI Taxonomy" id="2840909"/>
    <lineage>
        <taxon>Bacteria</taxon>
        <taxon>Bacillati</taxon>
        <taxon>Bacillota</taxon>
        <taxon>Clostridia</taxon>
        <taxon>Candidatus Pullichristensenella</taxon>
    </lineage>
</organism>